<sequence length="281" mass="33001">MKLITKFNLAIRSMRLSAKYLYYCIFSNTTCNDRNGFIVTLTTYGSRLNFVFLTIETILQQQYKPEKIVLWLYKNDQPRGLARFLLNRQSKRGLLIKYVDKDVRSYKKLSFVRQCFLSAQFFITADDDVIYPSDWLEGFRKAVARSSDRIYCYRGRIISFDEGYTQWNLASKHLFHGDNLMPTGVSGVCYPARSLDDRVADFESIERICPYADDIWYKLLTKSNGFVSELVETESIHFTPSLSGFRKGLEKLNVLNDLNTQQFNDSMRYFNLTRDDFRKQD</sequence>
<dbReference type="InterPro" id="IPR029044">
    <property type="entry name" value="Nucleotide-diphossugar_trans"/>
</dbReference>
<proteinExistence type="predicted"/>
<dbReference type="AlphaFoldDB" id="A0A2P8VJT2"/>
<dbReference type="OrthoDB" id="5465469at2"/>
<keyword evidence="2" id="KW-1185">Reference proteome</keyword>
<evidence type="ECO:0000313" key="2">
    <source>
        <dbReference type="Proteomes" id="UP000240212"/>
    </source>
</evidence>
<dbReference type="RefSeq" id="WP_106877395.1">
    <property type="nucleotide sequence ID" value="NZ_PYEP01000004.1"/>
</dbReference>
<name>A0A2P8VJT2_9ENTR</name>
<evidence type="ECO:0008006" key="3">
    <source>
        <dbReference type="Google" id="ProtNLM"/>
    </source>
</evidence>
<gene>
    <name evidence="1" type="ORF">C7G83_11900</name>
</gene>
<evidence type="ECO:0000313" key="1">
    <source>
        <dbReference type="EMBL" id="PSN07814.1"/>
    </source>
</evidence>
<accession>A0A2P8VJT2</accession>
<protein>
    <recommendedName>
        <fullName evidence="3">Glycosyl transferase</fullName>
    </recommendedName>
</protein>
<comment type="caution">
    <text evidence="1">The sequence shown here is derived from an EMBL/GenBank/DDBJ whole genome shotgun (WGS) entry which is preliminary data.</text>
</comment>
<reference evidence="1 2" key="1">
    <citation type="submission" date="2018-03" db="EMBL/GenBank/DDBJ databases">
        <title>Draft genome sequence of the first documented clinical Siccibacter turicensis isolate in Austria.</title>
        <authorList>
            <person name="Lepuschitz S."/>
            <person name="Pekard-Amenitsch S."/>
            <person name="Haunold R."/>
            <person name="Schill S."/>
            <person name="Mach R."/>
            <person name="Allerberger F."/>
            <person name="Ruppitsch W."/>
            <person name="Forsythe S.J."/>
        </authorList>
    </citation>
    <scope>NUCLEOTIDE SEQUENCE [LARGE SCALE GENOMIC DNA]</scope>
    <source>
        <strain evidence="1 2">6100069499-17</strain>
    </source>
</reference>
<dbReference type="Proteomes" id="UP000240212">
    <property type="component" value="Unassembled WGS sequence"/>
</dbReference>
<dbReference type="EMBL" id="PYEP01000004">
    <property type="protein sequence ID" value="PSN07814.1"/>
    <property type="molecule type" value="Genomic_DNA"/>
</dbReference>
<dbReference type="SUPFAM" id="SSF53448">
    <property type="entry name" value="Nucleotide-diphospho-sugar transferases"/>
    <property type="match status" value="1"/>
</dbReference>
<organism evidence="1 2">
    <name type="scientific">Siccibacter turicensis</name>
    <dbReference type="NCBI Taxonomy" id="357233"/>
    <lineage>
        <taxon>Bacteria</taxon>
        <taxon>Pseudomonadati</taxon>
        <taxon>Pseudomonadota</taxon>
        <taxon>Gammaproteobacteria</taxon>
        <taxon>Enterobacterales</taxon>
        <taxon>Enterobacteriaceae</taxon>
        <taxon>Siccibacter</taxon>
    </lineage>
</organism>